<dbReference type="SUPFAM" id="SSF50978">
    <property type="entry name" value="WD40 repeat-like"/>
    <property type="match status" value="1"/>
</dbReference>
<evidence type="ECO:0000256" key="1">
    <source>
        <dbReference type="ARBA" id="ARBA00004604"/>
    </source>
</evidence>
<evidence type="ECO:0000256" key="3">
    <source>
        <dbReference type="ARBA" id="ARBA00022552"/>
    </source>
</evidence>
<feature type="repeat" description="WD" evidence="7">
    <location>
        <begin position="45"/>
        <end position="87"/>
    </location>
</feature>
<dbReference type="EMBL" id="CAXHTA020000004">
    <property type="protein sequence ID" value="CAL5220765.1"/>
    <property type="molecule type" value="Genomic_DNA"/>
</dbReference>
<proteinExistence type="predicted"/>
<dbReference type="Pfam" id="PF23769">
    <property type="entry name" value="Beta-prop_WDR75_2nd"/>
    <property type="match status" value="1"/>
</dbReference>
<feature type="repeat" description="WD" evidence="7">
    <location>
        <begin position="250"/>
        <end position="291"/>
    </location>
</feature>
<evidence type="ECO:0000256" key="5">
    <source>
        <dbReference type="ARBA" id="ARBA00022737"/>
    </source>
</evidence>
<dbReference type="InterPro" id="IPR011044">
    <property type="entry name" value="Quino_amine_DH_bsu"/>
</dbReference>
<dbReference type="PROSITE" id="PS50082">
    <property type="entry name" value="WD_REPEATS_2"/>
    <property type="match status" value="3"/>
</dbReference>
<keyword evidence="5" id="KW-0677">Repeat</keyword>
<feature type="repeat" description="WD" evidence="7">
    <location>
        <begin position="464"/>
        <end position="496"/>
    </location>
</feature>
<feature type="region of interest" description="Disordered" evidence="8">
    <location>
        <begin position="218"/>
        <end position="239"/>
    </location>
</feature>
<organism evidence="10 11">
    <name type="scientific">Coccomyxa viridis</name>
    <dbReference type="NCBI Taxonomy" id="1274662"/>
    <lineage>
        <taxon>Eukaryota</taxon>
        <taxon>Viridiplantae</taxon>
        <taxon>Chlorophyta</taxon>
        <taxon>core chlorophytes</taxon>
        <taxon>Trebouxiophyceae</taxon>
        <taxon>Trebouxiophyceae incertae sedis</taxon>
        <taxon>Coccomyxaceae</taxon>
        <taxon>Coccomyxa</taxon>
    </lineage>
</organism>
<sequence>MALSGGGTITAIGARASPDGQHIFAACAATVRIYSALTSALLAELRGHTEDVTAIALDPNSPTKVYSASLDGTVRHWEVSEGKLLQTFAVNAPVKSLVVPAQGVHAYVVTAHATGHNKGRVMRLSTVTGAVDPRAIATSKPRALAVSQSGGYVSTVDKHTVHVWSTQHPEWPSLKLHSTKALTCVALDAREERIAAGDVSGRIHIWNGFGSAVAAAAGASSGGASDQPGQPGQAGRKRDVRDANLAKETLHWHAAAVSSLAFSTDGTYLLSGGREAVLVIWRLDSGAKTFLPRLQGALTAINPSPSDAACYVVTQADNTIRLVNTAAMRVACSIHGLRPPVKGVPKTVAVLVPGTGELALAGEGALLQIFDPSRNRHIDKVQVGHRNPASTKTLDAAAADEPGVPIHISHLAFSAEGASMATVDVHPSASASSAVGCSLKFWDRRASGASAGGQPLYSLNSHVPDPHRSPVTGLAYSPREHMAASVSGDGRLAIWQRIAAKGGPSAAHMPSTTWRCFSTSTYRDEPMSAVAFSGDGSLVAVAMPGSVTLWDPAANSLVAVLAHPPAASSVAVSSLSFVAETPYLVGVSTDPQSQCVVVWNLITASVWWSAATPASCLAVDAKSGAFAVALPREPVRRWTHRLPQPQAQPKAAISAKGETAGDATLSSAGDAHLNGHSLADEGAEPMEVDAADGELQGPEQLAALRGGVFWLDPPSSQSQASEHQQQQRQQRPSTEQQQRGGSKGGGVDAEGAQKADSSAAVAQTSDGAKQAEGSFMYGGGGGSVLLFDAGVPCPRAAWLLPRCPVAALAFLEQDSATAGKLKQAGTGRPLLILTEDRQYHIAHPGAAADAVSADARAELTIAQGSAKGGWEAAFGPLKPQQRALEQRKQAPDAGEGLPKVEDLWDAPSHALPAPSMLVGASLEALLGSAA</sequence>
<dbReference type="PROSITE" id="PS50294">
    <property type="entry name" value="WD_REPEATS_REGION"/>
    <property type="match status" value="3"/>
</dbReference>
<feature type="domain" description="WD repeat-containing protein 75 second beta-propeller" evidence="9">
    <location>
        <begin position="407"/>
        <end position="628"/>
    </location>
</feature>
<feature type="region of interest" description="Disordered" evidence="8">
    <location>
        <begin position="709"/>
        <end position="766"/>
    </location>
</feature>
<accession>A0ABP1FLC0</accession>
<dbReference type="Gene3D" id="2.130.10.10">
    <property type="entry name" value="YVTN repeat-like/Quinoprotein amine dehydrogenase"/>
    <property type="match status" value="3"/>
</dbReference>
<dbReference type="InterPro" id="IPR057644">
    <property type="entry name" value="Beta-prop_WDR75_2nd"/>
</dbReference>
<evidence type="ECO:0000313" key="10">
    <source>
        <dbReference type="EMBL" id="CAL5220765.1"/>
    </source>
</evidence>
<dbReference type="InterPro" id="IPR036322">
    <property type="entry name" value="WD40_repeat_dom_sf"/>
</dbReference>
<dbReference type="PANTHER" id="PTHR45176:SF1">
    <property type="entry name" value="TRANSDUCIN FAMILY PROTEIN _ WD-40 REPEAT FAMILY PROTEIN-RELATED"/>
    <property type="match status" value="1"/>
</dbReference>
<feature type="region of interest" description="Disordered" evidence="8">
    <location>
        <begin position="637"/>
        <end position="678"/>
    </location>
</feature>
<evidence type="ECO:0000256" key="8">
    <source>
        <dbReference type="SAM" id="MobiDB-lite"/>
    </source>
</evidence>
<dbReference type="InterPro" id="IPR015943">
    <property type="entry name" value="WD40/YVTN_repeat-like_dom_sf"/>
</dbReference>
<dbReference type="SUPFAM" id="SSF50969">
    <property type="entry name" value="YVTN repeat-like/Quinoprotein amine dehydrogenase"/>
    <property type="match status" value="1"/>
</dbReference>
<evidence type="ECO:0000256" key="6">
    <source>
        <dbReference type="ARBA" id="ARBA00023242"/>
    </source>
</evidence>
<keyword evidence="4 7" id="KW-0853">WD repeat</keyword>
<dbReference type="Proteomes" id="UP001497392">
    <property type="component" value="Unassembled WGS sequence"/>
</dbReference>
<comment type="subcellular location">
    <subcellularLocation>
        <location evidence="1">Nucleus</location>
        <location evidence="1">Nucleolus</location>
    </subcellularLocation>
</comment>
<name>A0ABP1FLC0_9CHLO</name>
<evidence type="ECO:0000259" key="9">
    <source>
        <dbReference type="Pfam" id="PF23769"/>
    </source>
</evidence>
<evidence type="ECO:0000313" key="11">
    <source>
        <dbReference type="Proteomes" id="UP001497392"/>
    </source>
</evidence>
<protein>
    <submittedName>
        <fullName evidence="10">G2829 protein</fullName>
    </submittedName>
</protein>
<evidence type="ECO:0000256" key="2">
    <source>
        <dbReference type="ARBA" id="ARBA00022517"/>
    </source>
</evidence>
<feature type="compositionally biased region" description="Low complexity" evidence="8">
    <location>
        <begin position="218"/>
        <end position="234"/>
    </location>
</feature>
<gene>
    <name evidence="10" type="primary">g2829</name>
    <name evidence="10" type="ORF">VP750_LOCUS2424</name>
</gene>
<keyword evidence="11" id="KW-1185">Reference proteome</keyword>
<feature type="compositionally biased region" description="Low complexity" evidence="8">
    <location>
        <begin position="713"/>
        <end position="739"/>
    </location>
</feature>
<keyword evidence="3" id="KW-0698">rRNA processing</keyword>
<evidence type="ECO:0000256" key="4">
    <source>
        <dbReference type="ARBA" id="ARBA00022574"/>
    </source>
</evidence>
<reference evidence="10 11" key="1">
    <citation type="submission" date="2024-06" db="EMBL/GenBank/DDBJ databases">
        <authorList>
            <person name="Kraege A."/>
            <person name="Thomma B."/>
        </authorList>
    </citation>
    <scope>NUCLEOTIDE SEQUENCE [LARGE SCALE GENOMIC DNA]</scope>
</reference>
<keyword evidence="6" id="KW-0539">Nucleus</keyword>
<comment type="caution">
    <text evidence="10">The sequence shown here is derived from an EMBL/GenBank/DDBJ whole genome shotgun (WGS) entry which is preliminary data.</text>
</comment>
<dbReference type="SMART" id="SM00320">
    <property type="entry name" value="WD40"/>
    <property type="match status" value="7"/>
</dbReference>
<evidence type="ECO:0000256" key="7">
    <source>
        <dbReference type="PROSITE-ProRule" id="PRU00221"/>
    </source>
</evidence>
<dbReference type="InterPro" id="IPR001680">
    <property type="entry name" value="WD40_rpt"/>
</dbReference>
<dbReference type="PANTHER" id="PTHR45176">
    <property type="entry name" value="TRANSDUCIN FAMILY PROTEIN / WD-40 REPEAT FAMILY PROTEIN-RELATED"/>
    <property type="match status" value="1"/>
</dbReference>
<dbReference type="Pfam" id="PF23869">
    <property type="entry name" value="Beta-prop_WDR75_1st"/>
    <property type="match status" value="2"/>
</dbReference>
<keyword evidence="2" id="KW-0690">Ribosome biogenesis</keyword>